<dbReference type="eggNOG" id="arCOG00047">
    <property type="taxonomic scope" value="Archaea"/>
</dbReference>
<dbReference type="InterPro" id="IPR000241">
    <property type="entry name" value="RlmKL-like_Mtase"/>
</dbReference>
<evidence type="ECO:0000313" key="2">
    <source>
        <dbReference type="EMBL" id="AEA13516.1"/>
    </source>
</evidence>
<dbReference type="Gene3D" id="3.40.50.150">
    <property type="entry name" value="Vaccinia Virus protein VP39"/>
    <property type="match status" value="1"/>
</dbReference>
<dbReference type="KEGG" id="tuz:TUZN_2058"/>
<dbReference type="PANTHER" id="PTHR14911:SF13">
    <property type="entry name" value="TRNA (GUANINE(6)-N2)-METHYLTRANSFERASE THUMP3"/>
    <property type="match status" value="1"/>
</dbReference>
<reference evidence="2 3" key="1">
    <citation type="journal article" date="2011" name="J. Bacteriol.">
        <title>Complete genome sequence of the thermoacidophilic crenarchaeon Thermoproteus uzoniensis 768-20.</title>
        <authorList>
            <person name="Mardanov A.V."/>
            <person name="Gumerov V.M."/>
            <person name="Beletsky A.V."/>
            <person name="Prokofeva M.I."/>
            <person name="Bonch-Osmolovskaya E.A."/>
            <person name="Ravin N.V."/>
            <person name="Skryabin K.G."/>
        </authorList>
    </citation>
    <scope>NUCLEOTIDE SEQUENCE [LARGE SCALE GENOMIC DNA]</scope>
    <source>
        <strain evidence="2 3">768-20</strain>
    </source>
</reference>
<dbReference type="InterPro" id="IPR029063">
    <property type="entry name" value="SAM-dependent_MTases_sf"/>
</dbReference>
<dbReference type="CDD" id="cd02440">
    <property type="entry name" value="AdoMet_MTases"/>
    <property type="match status" value="1"/>
</dbReference>
<dbReference type="AlphaFoldDB" id="F2L591"/>
<dbReference type="Proteomes" id="UP000008138">
    <property type="component" value="Chromosome"/>
</dbReference>
<protein>
    <submittedName>
        <fullName evidence="2">RNA methylase</fullName>
    </submittedName>
</protein>
<gene>
    <name evidence="2" type="ordered locus">TUZN_2058</name>
</gene>
<keyword evidence="2" id="KW-0808">Transferase</keyword>
<dbReference type="Pfam" id="PF01170">
    <property type="entry name" value="UPF0020"/>
    <property type="match status" value="1"/>
</dbReference>
<keyword evidence="2" id="KW-0489">Methyltransferase</keyword>
<feature type="domain" description="Ribosomal RNA large subunit methyltransferase K/L-like methyltransferase" evidence="1">
    <location>
        <begin position="78"/>
        <end position="193"/>
    </location>
</feature>
<dbReference type="OrthoDB" id="7080at2157"/>
<dbReference type="GO" id="GO:0030488">
    <property type="term" value="P:tRNA methylation"/>
    <property type="evidence" value="ECO:0007669"/>
    <property type="project" value="TreeGrafter"/>
</dbReference>
<proteinExistence type="predicted"/>
<dbReference type="GO" id="GO:0016423">
    <property type="term" value="F:tRNA (guanine) methyltransferase activity"/>
    <property type="evidence" value="ECO:0007669"/>
    <property type="project" value="TreeGrafter"/>
</dbReference>
<evidence type="ECO:0000313" key="3">
    <source>
        <dbReference type="Proteomes" id="UP000008138"/>
    </source>
</evidence>
<dbReference type="RefSeq" id="WP_013680851.1">
    <property type="nucleotide sequence ID" value="NC_015315.1"/>
</dbReference>
<keyword evidence="3" id="KW-1185">Reference proteome</keyword>
<dbReference type="PANTHER" id="PTHR14911">
    <property type="entry name" value="THUMP DOMAIN-CONTAINING"/>
    <property type="match status" value="1"/>
</dbReference>
<accession>F2L591</accession>
<dbReference type="SUPFAM" id="SSF53335">
    <property type="entry name" value="S-adenosyl-L-methionine-dependent methyltransferases"/>
    <property type="match status" value="1"/>
</dbReference>
<dbReference type="STRING" id="999630.TUZN_2058"/>
<name>F2L591_THEU7</name>
<dbReference type="HOGENOM" id="CLU_106568_0_0_2"/>
<dbReference type="EMBL" id="CP002590">
    <property type="protein sequence ID" value="AEA13516.1"/>
    <property type="molecule type" value="Genomic_DNA"/>
</dbReference>
<organism evidence="2 3">
    <name type="scientific">Thermoproteus uzoniensis (strain 768-20)</name>
    <dbReference type="NCBI Taxonomy" id="999630"/>
    <lineage>
        <taxon>Archaea</taxon>
        <taxon>Thermoproteota</taxon>
        <taxon>Thermoprotei</taxon>
        <taxon>Thermoproteales</taxon>
        <taxon>Thermoproteaceae</taxon>
        <taxon>Thermoproteus</taxon>
    </lineage>
</organism>
<reference key="2">
    <citation type="submission" date="2011-03" db="EMBL/GenBank/DDBJ databases">
        <title>Complete genome sequence of the thermoacidophilic crenarchaeon Thermoproteus uzoniensis 768-20.</title>
        <authorList>
            <person name="Mardanov A.V."/>
            <person name="Gumerov V.M."/>
            <person name="Beletsky A.V."/>
            <person name="Prokofeva M.I."/>
            <person name="Bonch-Osmolovskaya E.A."/>
            <person name="Ravin N.V."/>
            <person name="Skryabin K.G."/>
        </authorList>
    </citation>
    <scope>NUCLEOTIDE SEQUENCE</scope>
    <source>
        <strain>768-20</strain>
    </source>
</reference>
<dbReference type="GeneID" id="10361569"/>
<evidence type="ECO:0000259" key="1">
    <source>
        <dbReference type="Pfam" id="PF01170"/>
    </source>
</evidence>
<sequence>MRCRLSLNKRYPCLSREELASLAKSHGCNILEEDSVVVLDCPDCAVAKRAAFARPLEASRDKPVQIQKRSTVTMDAFTARLLANLAMSRKLSKVLEPFIGSGAVAAEAERYGAYVVGVDIDADMLRRAAANTSADLVQADSRMLPFRKAFDAAVGDAPYGRMSVVEGDVEGLIRQFLDEAMCVVRGRIVLAIPIYFDVPHLRSCAMYVHGGLYRVIIVAQSGGGPS</sequence>